<accession>A0A9P0TN67</accession>
<evidence type="ECO:0000256" key="1">
    <source>
        <dbReference type="SAM" id="MobiDB-lite"/>
    </source>
</evidence>
<evidence type="ECO:0000313" key="3">
    <source>
        <dbReference type="Proteomes" id="UP001152562"/>
    </source>
</evidence>
<sequence>MTYDQNLQMSRGGGSADALAVIKEEQASPVNSASVINNEQPEDPQDVPNQCPCKDRLSPEEAKRRTQEIEKLLKEKEDALTAQFQSRIEKEIKMMKERFDYILQNEQIRTAHMMREAHRERKEKVSALQTQLECKNLAGLMFVLCSERRKSKLQLLRLVEDYTTYITGLQHILTESQELILNLSRGYKTAARVEQEWKEKMDKVIKEFLGFIYHYAGGTPETNQYFFDIPALMKTTAPIKDDPKEDPCDCYEVKQEPKISQEKNWWEMIEGDDPPFIIFGDMADFNPPERREVLKSVKAAKTAPKKWKEYVFHEMFHSSNCPNLDIIKDEFLKHQSKEQWECRQTDKHTSSVVPKAATKSTLLGARDSMEIASTTKLREKQRQSADAGAQKVVLNVGKRIDSLFNDVIEDIEDEDVPPPDAYKLEDDEVADESLSALGSLHNDSLSVIPSHVPDHDRIHYEKWGQNVYKFSKMSCPMKECQAMKMDSFIRTLPPYMQASPFTQYEQTFDEYEPCSPEQLEILKQRIEEKKKREKVDFHLLEESPLSEWPQTIDGVAVQTSNTSVSLPPCTCGIESVSDVSSIERVFKVTDLIPLKEKLENINQQCFFRNDVDFNRFGVIGQEHEVKTSPTETFAKDRLRNITKILKQNPSLCEIFQANIR</sequence>
<dbReference type="EMBL" id="CALOZG010000042">
    <property type="protein sequence ID" value="CAH4035316.1"/>
    <property type="molecule type" value="Genomic_DNA"/>
</dbReference>
<dbReference type="Proteomes" id="UP001152562">
    <property type="component" value="Unassembled WGS sequence"/>
</dbReference>
<feature type="compositionally biased region" description="Polar residues" evidence="1">
    <location>
        <begin position="28"/>
        <end position="39"/>
    </location>
</feature>
<organism evidence="2 3">
    <name type="scientific">Pieris brassicae</name>
    <name type="common">White butterfly</name>
    <name type="synonym">Large white butterfly</name>
    <dbReference type="NCBI Taxonomy" id="7116"/>
    <lineage>
        <taxon>Eukaryota</taxon>
        <taxon>Metazoa</taxon>
        <taxon>Ecdysozoa</taxon>
        <taxon>Arthropoda</taxon>
        <taxon>Hexapoda</taxon>
        <taxon>Insecta</taxon>
        <taxon>Pterygota</taxon>
        <taxon>Neoptera</taxon>
        <taxon>Endopterygota</taxon>
        <taxon>Lepidoptera</taxon>
        <taxon>Glossata</taxon>
        <taxon>Ditrysia</taxon>
        <taxon>Papilionoidea</taxon>
        <taxon>Pieridae</taxon>
        <taxon>Pierinae</taxon>
        <taxon>Pieris</taxon>
    </lineage>
</organism>
<keyword evidence="3" id="KW-1185">Reference proteome</keyword>
<feature type="compositionally biased region" description="Basic and acidic residues" evidence="1">
    <location>
        <begin position="53"/>
        <end position="64"/>
    </location>
</feature>
<dbReference type="AlphaFoldDB" id="A0A9P0TN67"/>
<evidence type="ECO:0000313" key="2">
    <source>
        <dbReference type="EMBL" id="CAH4035316.1"/>
    </source>
</evidence>
<protein>
    <submittedName>
        <fullName evidence="2">Uncharacterized protein</fullName>
    </submittedName>
</protein>
<gene>
    <name evidence="2" type="ORF">PIBRA_LOCUS11387</name>
</gene>
<proteinExistence type="predicted"/>
<feature type="region of interest" description="Disordered" evidence="1">
    <location>
        <begin position="28"/>
        <end position="64"/>
    </location>
</feature>
<comment type="caution">
    <text evidence="2">The sequence shown here is derived from an EMBL/GenBank/DDBJ whole genome shotgun (WGS) entry which is preliminary data.</text>
</comment>
<name>A0A9P0TN67_PIEBR</name>
<reference evidence="2" key="1">
    <citation type="submission" date="2022-05" db="EMBL/GenBank/DDBJ databases">
        <authorList>
            <person name="Okamura Y."/>
        </authorList>
    </citation>
    <scope>NUCLEOTIDE SEQUENCE</scope>
</reference>